<accession>A0ABN7AUC4</accession>
<evidence type="ECO:0000256" key="2">
    <source>
        <dbReference type="SAM" id="SignalP"/>
    </source>
</evidence>
<feature type="chain" id="PRO_5045354660" evidence="2">
    <location>
        <begin position="23"/>
        <end position="321"/>
    </location>
</feature>
<dbReference type="Proteomes" id="UP001307889">
    <property type="component" value="Chromosome 6"/>
</dbReference>
<name>A0ABN7AUC4_9HEMI</name>
<dbReference type="InterPro" id="IPR007110">
    <property type="entry name" value="Ig-like_dom"/>
</dbReference>
<feature type="transmembrane region" description="Helical" evidence="1">
    <location>
        <begin position="232"/>
        <end position="256"/>
    </location>
</feature>
<dbReference type="InterPro" id="IPR003599">
    <property type="entry name" value="Ig_sub"/>
</dbReference>
<evidence type="ECO:0000259" key="3">
    <source>
        <dbReference type="PROSITE" id="PS50835"/>
    </source>
</evidence>
<keyword evidence="1" id="KW-0812">Transmembrane</keyword>
<dbReference type="SUPFAM" id="SSF49265">
    <property type="entry name" value="Fibronectin type III"/>
    <property type="match status" value="1"/>
</dbReference>
<gene>
    <name evidence="5" type="ORF">NTJ_07924</name>
</gene>
<protein>
    <submittedName>
        <fullName evidence="5">FN3</fullName>
    </submittedName>
</protein>
<dbReference type="InterPro" id="IPR013783">
    <property type="entry name" value="Ig-like_fold"/>
</dbReference>
<feature type="domain" description="Ig-like" evidence="3">
    <location>
        <begin position="34"/>
        <end position="93"/>
    </location>
</feature>
<dbReference type="InterPro" id="IPR036116">
    <property type="entry name" value="FN3_sf"/>
</dbReference>
<dbReference type="Gene3D" id="2.60.40.10">
    <property type="entry name" value="Immunoglobulins"/>
    <property type="match status" value="2"/>
</dbReference>
<organism evidence="5 6">
    <name type="scientific">Nesidiocoris tenuis</name>
    <dbReference type="NCBI Taxonomy" id="355587"/>
    <lineage>
        <taxon>Eukaryota</taxon>
        <taxon>Metazoa</taxon>
        <taxon>Ecdysozoa</taxon>
        <taxon>Arthropoda</taxon>
        <taxon>Hexapoda</taxon>
        <taxon>Insecta</taxon>
        <taxon>Pterygota</taxon>
        <taxon>Neoptera</taxon>
        <taxon>Paraneoptera</taxon>
        <taxon>Hemiptera</taxon>
        <taxon>Heteroptera</taxon>
        <taxon>Panheteroptera</taxon>
        <taxon>Cimicomorpha</taxon>
        <taxon>Miridae</taxon>
        <taxon>Dicyphina</taxon>
        <taxon>Nesidiocoris</taxon>
    </lineage>
</organism>
<feature type="signal peptide" evidence="2">
    <location>
        <begin position="1"/>
        <end position="22"/>
    </location>
</feature>
<sequence length="321" mass="35899">MTRPVFASCVTFLLFLEAFCSGSETDVEVVYGDEGSNLTLPCKRNNGSPLDKPMWRWSNQGKNDMSGERTTVTKDDSLIFMGLSRDEADVYTCADDNGIINRVQVIVRTPPPPLANVTVVPSTILAFIHWEVADTGGYPITHFTAHYRLKHPPPDQLPEWQAVLPDKISPTATQIDVYQLEPNSTYVFQVWANNRLGRGEITEVEALTKHDSQEIELAKHLLEGAETFDTRVWVAAVAIVMGTLLVLATATIYALYRECRIPLTTISDNKDVETMELIPNIIMNPGYQDFAQSEWSEPDENSNDTVAIRLNNNTVINPVRI</sequence>
<evidence type="ECO:0000259" key="4">
    <source>
        <dbReference type="PROSITE" id="PS50853"/>
    </source>
</evidence>
<keyword evidence="6" id="KW-1185">Reference proteome</keyword>
<feature type="domain" description="Fibronectin type-III" evidence="4">
    <location>
        <begin position="110"/>
        <end position="212"/>
    </location>
</feature>
<keyword evidence="1" id="KW-1133">Transmembrane helix</keyword>
<dbReference type="SMART" id="SM00060">
    <property type="entry name" value="FN3"/>
    <property type="match status" value="1"/>
</dbReference>
<evidence type="ECO:0000256" key="1">
    <source>
        <dbReference type="SAM" id="Phobius"/>
    </source>
</evidence>
<dbReference type="SMART" id="SM00409">
    <property type="entry name" value="IG"/>
    <property type="match status" value="1"/>
</dbReference>
<dbReference type="SUPFAM" id="SSF48726">
    <property type="entry name" value="Immunoglobulin"/>
    <property type="match status" value="1"/>
</dbReference>
<proteinExistence type="predicted"/>
<dbReference type="InterPro" id="IPR036179">
    <property type="entry name" value="Ig-like_dom_sf"/>
</dbReference>
<dbReference type="PROSITE" id="PS50835">
    <property type="entry name" value="IG_LIKE"/>
    <property type="match status" value="1"/>
</dbReference>
<dbReference type="Pfam" id="PF00041">
    <property type="entry name" value="fn3"/>
    <property type="match status" value="1"/>
</dbReference>
<dbReference type="CDD" id="cd00063">
    <property type="entry name" value="FN3"/>
    <property type="match status" value="1"/>
</dbReference>
<reference evidence="5 6" key="1">
    <citation type="submission" date="2023-09" db="EMBL/GenBank/DDBJ databases">
        <title>Nesidiocoris tenuis whole genome shotgun sequence.</title>
        <authorList>
            <person name="Shibata T."/>
            <person name="Shimoda M."/>
            <person name="Kobayashi T."/>
            <person name="Uehara T."/>
        </authorList>
    </citation>
    <scope>NUCLEOTIDE SEQUENCE [LARGE SCALE GENOMIC DNA]</scope>
    <source>
        <strain evidence="5 6">Japan</strain>
    </source>
</reference>
<keyword evidence="1" id="KW-0472">Membrane</keyword>
<dbReference type="PROSITE" id="PS50853">
    <property type="entry name" value="FN3"/>
    <property type="match status" value="1"/>
</dbReference>
<evidence type="ECO:0000313" key="5">
    <source>
        <dbReference type="EMBL" id="BES95119.1"/>
    </source>
</evidence>
<evidence type="ECO:0000313" key="6">
    <source>
        <dbReference type="Proteomes" id="UP001307889"/>
    </source>
</evidence>
<keyword evidence="2" id="KW-0732">Signal</keyword>
<dbReference type="InterPro" id="IPR003961">
    <property type="entry name" value="FN3_dom"/>
</dbReference>
<dbReference type="EMBL" id="AP028914">
    <property type="protein sequence ID" value="BES95119.1"/>
    <property type="molecule type" value="Genomic_DNA"/>
</dbReference>